<organism evidence="2 3">
    <name type="scientific">Runella rosea</name>
    <dbReference type="NCBI Taxonomy" id="2259595"/>
    <lineage>
        <taxon>Bacteria</taxon>
        <taxon>Pseudomonadati</taxon>
        <taxon>Bacteroidota</taxon>
        <taxon>Cytophagia</taxon>
        <taxon>Cytophagales</taxon>
        <taxon>Spirosomataceae</taxon>
        <taxon>Runella</taxon>
    </lineage>
</organism>
<evidence type="ECO:0000256" key="1">
    <source>
        <dbReference type="SAM" id="SignalP"/>
    </source>
</evidence>
<sequence length="229" mass="25017">MKIAHPILAVCCALLLVSSFWACENPPFPTLSNDTSLRDQIKGVWVPVSLAMKYQVGLVPRSRDTVVTVTPSTAPLLVAGRANPVMPFTDTLYLAARTATADTFWLANRGIRQQGNFSLVKVNDEGQEATLLRIGRPTYTRGQISRWNYDFVFHGTVAPNAAGTPVYTSATYANYSPTITSLTDRQMIITFSTQGNVNVPIVPITTANQTQNASWGGRLIVFTATYAKQ</sequence>
<accession>A0A344TS02</accession>
<keyword evidence="3" id="KW-1185">Reference proteome</keyword>
<feature type="chain" id="PRO_5016609300" description="Lipocalin-like domain-containing protein" evidence="1">
    <location>
        <begin position="23"/>
        <end position="229"/>
    </location>
</feature>
<protein>
    <recommendedName>
        <fullName evidence="4">Lipocalin-like domain-containing protein</fullName>
    </recommendedName>
</protein>
<dbReference type="RefSeq" id="WP_114070166.1">
    <property type="nucleotide sequence ID" value="NZ_CP030850.1"/>
</dbReference>
<dbReference type="KEGG" id="run:DR864_05580"/>
<name>A0A344TS02_9BACT</name>
<feature type="signal peptide" evidence="1">
    <location>
        <begin position="1"/>
        <end position="22"/>
    </location>
</feature>
<evidence type="ECO:0008006" key="4">
    <source>
        <dbReference type="Google" id="ProtNLM"/>
    </source>
</evidence>
<evidence type="ECO:0000313" key="2">
    <source>
        <dbReference type="EMBL" id="AXE21423.1"/>
    </source>
</evidence>
<keyword evidence="1" id="KW-0732">Signal</keyword>
<dbReference type="OrthoDB" id="952086at2"/>
<dbReference type="Proteomes" id="UP000251993">
    <property type="component" value="Chromosome"/>
</dbReference>
<proteinExistence type="predicted"/>
<gene>
    <name evidence="2" type="ORF">DR864_05580</name>
</gene>
<reference evidence="2 3" key="1">
    <citation type="submission" date="2018-07" db="EMBL/GenBank/DDBJ databases">
        <title>Genome sequencing of Runella.</title>
        <authorList>
            <person name="Baek M.-G."/>
            <person name="Yi H."/>
        </authorList>
    </citation>
    <scope>NUCLEOTIDE SEQUENCE [LARGE SCALE GENOMIC DNA]</scope>
    <source>
        <strain evidence="2 3">HYN0085</strain>
    </source>
</reference>
<dbReference type="AlphaFoldDB" id="A0A344TS02"/>
<evidence type="ECO:0000313" key="3">
    <source>
        <dbReference type="Proteomes" id="UP000251993"/>
    </source>
</evidence>
<dbReference type="EMBL" id="CP030850">
    <property type="protein sequence ID" value="AXE21423.1"/>
    <property type="molecule type" value="Genomic_DNA"/>
</dbReference>